<dbReference type="EMBL" id="NXGS01000115">
    <property type="protein sequence ID" value="PIM96215.1"/>
    <property type="molecule type" value="Genomic_DNA"/>
</dbReference>
<dbReference type="PANTHER" id="PTHR21256:SF2">
    <property type="entry name" value="HISTIDINE BIOSYNTHESIS TRIFUNCTIONAL PROTEIN"/>
    <property type="match status" value="1"/>
</dbReference>
<comment type="caution">
    <text evidence="5">The sequence shown here is derived from an EMBL/GenBank/DDBJ whole genome shotgun (WGS) entry which is preliminary data.</text>
</comment>
<protein>
    <submittedName>
        <fullName evidence="5">Histidinol dehydrogenase</fullName>
        <ecNumber evidence="5">1.1.1.23</ecNumber>
    </submittedName>
</protein>
<dbReference type="Pfam" id="PF00815">
    <property type="entry name" value="Histidinol_dh"/>
    <property type="match status" value="1"/>
</dbReference>
<evidence type="ECO:0000256" key="3">
    <source>
        <dbReference type="PIRNR" id="PIRNR000099"/>
    </source>
</evidence>
<evidence type="ECO:0000313" key="6">
    <source>
        <dbReference type="Proteomes" id="UP000229529"/>
    </source>
</evidence>
<dbReference type="Gene3D" id="3.40.50.1980">
    <property type="entry name" value="Nitrogenase molybdenum iron protein domain"/>
    <property type="match status" value="2"/>
</dbReference>
<reference evidence="5" key="1">
    <citation type="submission" date="2017-09" db="EMBL/GenBank/DDBJ databases">
        <authorList>
            <person name="Campbell M.A."/>
            <person name="Lukasik P."/>
            <person name="Simon C."/>
            <person name="McCutcheon J.P."/>
        </authorList>
    </citation>
    <scope>NUCLEOTIDE SEQUENCE [LARGE SCALE GENOMIC DNA]</scope>
    <source>
        <strain evidence="5">ALECUR</strain>
    </source>
</reference>
<dbReference type="SUPFAM" id="SSF53720">
    <property type="entry name" value="ALDH-like"/>
    <property type="match status" value="1"/>
</dbReference>
<keyword evidence="6" id="KW-1185">Reference proteome</keyword>
<keyword evidence="2 3" id="KW-0560">Oxidoreductase</keyword>
<proteinExistence type="inferred from homology"/>
<gene>
    <name evidence="5" type="primary">hisD</name>
    <name evidence="5" type="ORF">alecur_174</name>
</gene>
<dbReference type="InterPro" id="IPR016161">
    <property type="entry name" value="Ald_DH/histidinol_DH"/>
</dbReference>
<evidence type="ECO:0000256" key="4">
    <source>
        <dbReference type="RuleBase" id="RU004175"/>
    </source>
</evidence>
<organism evidence="5 6">
    <name type="scientific">Candidatus Hodgkinia cicadicola</name>
    <dbReference type="NCBI Taxonomy" id="573658"/>
    <lineage>
        <taxon>Bacteria</taxon>
        <taxon>Pseudomonadati</taxon>
        <taxon>Pseudomonadota</taxon>
        <taxon>Alphaproteobacteria</taxon>
        <taxon>Hyphomicrobiales</taxon>
        <taxon>Candidatus Hodgkinia</taxon>
    </lineage>
</organism>
<dbReference type="PANTHER" id="PTHR21256">
    <property type="entry name" value="HISTIDINOL DEHYDROGENASE HDH"/>
    <property type="match status" value="1"/>
</dbReference>
<dbReference type="PIRSF" id="PIRSF000099">
    <property type="entry name" value="Histidinol_dh"/>
    <property type="match status" value="1"/>
</dbReference>
<dbReference type="NCBIfam" id="TIGR00069">
    <property type="entry name" value="hisD"/>
    <property type="match status" value="1"/>
</dbReference>
<dbReference type="Gene3D" id="1.20.5.1300">
    <property type="match status" value="1"/>
</dbReference>
<name>A0ABX4MH73_9HYPH</name>
<dbReference type="InterPro" id="IPR022695">
    <property type="entry name" value="Histidinol_DH_monofunct"/>
</dbReference>
<dbReference type="GO" id="GO:0004399">
    <property type="term" value="F:histidinol dehydrogenase activity"/>
    <property type="evidence" value="ECO:0007669"/>
    <property type="project" value="UniProtKB-EC"/>
</dbReference>
<evidence type="ECO:0000256" key="2">
    <source>
        <dbReference type="ARBA" id="ARBA00023002"/>
    </source>
</evidence>
<evidence type="ECO:0000256" key="1">
    <source>
        <dbReference type="ARBA" id="ARBA00010178"/>
    </source>
</evidence>
<dbReference type="EC" id="1.1.1.23" evidence="5"/>
<dbReference type="Proteomes" id="UP000229529">
    <property type="component" value="Unassembled WGS sequence"/>
</dbReference>
<sequence>MSLRLRSDSPLFNKFIEGILADRTLNNQHVDKTVTKMEEVISKYSDKALMAYNKRLDNVTSKLLRIKVVHDIRGIDLRTLFDAKLIYDRALSYHSSQLVGDKFYVDRDGVILGSIWKPLSSVGIYVPGGEATYISSMFMNAVPARLAGVKHIYVVTPYHKVKNKRLFMACASICGVEYIYTLSGAQAIIALALGTKIVRKVDKITGPGNIYVTCAKKKMFGRVGIDGLAGPSESVIIADDTSNEQHVSADLASQLEHDKSALAVLITKCPKKASAIRANINSLVNSSSSNINIKHSWSNYGLTILCKDSMSLYNIVKRISPEHLHINTLDAFRMMKWINSAGAIFLGKHSPIAIGDYVGGCNHILPTNSSSRFSSGLSVLDFMTRTSVICLPTLESLKTIGKPCMKLAVIENMKIHALSISCRLYGS</sequence>
<comment type="similarity">
    <text evidence="1 3 4">Belongs to the histidinol dehydrogenase family.</text>
</comment>
<accession>A0ABX4MH73</accession>
<evidence type="ECO:0000313" key="5">
    <source>
        <dbReference type="EMBL" id="PIM96215.1"/>
    </source>
</evidence>
<dbReference type="CDD" id="cd06572">
    <property type="entry name" value="Histidinol_dh"/>
    <property type="match status" value="1"/>
</dbReference>
<dbReference type="PRINTS" id="PR00083">
    <property type="entry name" value="HOLDHDRGNASE"/>
</dbReference>
<dbReference type="InterPro" id="IPR012131">
    <property type="entry name" value="Hstdl_DH"/>
</dbReference>